<proteinExistence type="predicted"/>
<sequence length="111" mass="12168">MSGSKAAPGQDFNHFTEIDCENLTDKLDADALDTVLLALCQAGKRERSTTIWDLPTLTGLSLQDVFSAVRALEFNRFVRIYDNPADPFASVVSIELPGVHRLSAMRSTPAK</sequence>
<reference evidence="1 2" key="1">
    <citation type="submission" date="2020-05" db="EMBL/GenBank/DDBJ databases">
        <title>Erythrobacter mangrovi sp. nov., isolated from rhizosphere soil of mangrove plant (Kandelia candel).</title>
        <authorList>
            <person name="Ye Y.H."/>
        </authorList>
    </citation>
    <scope>NUCLEOTIDE SEQUENCE [LARGE SCALE GENOMIC DNA]</scope>
    <source>
        <strain evidence="1 2">EB310</strain>
    </source>
</reference>
<dbReference type="Proteomes" id="UP000504693">
    <property type="component" value="Chromosome"/>
</dbReference>
<keyword evidence="2" id="KW-1185">Reference proteome</keyword>
<dbReference type="EMBL" id="CP053921">
    <property type="protein sequence ID" value="QKG71517.1"/>
    <property type="molecule type" value="Genomic_DNA"/>
</dbReference>
<dbReference type="AlphaFoldDB" id="A0A7D4ATZ6"/>
<evidence type="ECO:0008006" key="3">
    <source>
        <dbReference type="Google" id="ProtNLM"/>
    </source>
</evidence>
<organism evidence="1 2">
    <name type="scientific">Erythrobacter mangrovi</name>
    <dbReference type="NCBI Taxonomy" id="2739433"/>
    <lineage>
        <taxon>Bacteria</taxon>
        <taxon>Pseudomonadati</taxon>
        <taxon>Pseudomonadota</taxon>
        <taxon>Alphaproteobacteria</taxon>
        <taxon>Sphingomonadales</taxon>
        <taxon>Erythrobacteraceae</taxon>
        <taxon>Erythrobacter/Porphyrobacter group</taxon>
        <taxon>Erythrobacter</taxon>
    </lineage>
</organism>
<evidence type="ECO:0000313" key="2">
    <source>
        <dbReference type="Proteomes" id="UP000504693"/>
    </source>
</evidence>
<evidence type="ECO:0000313" key="1">
    <source>
        <dbReference type="EMBL" id="QKG71517.1"/>
    </source>
</evidence>
<accession>A0A7D4ATZ6</accession>
<dbReference type="KEGG" id="emv:HQR01_09170"/>
<name>A0A7D4ATZ6_9SPHN</name>
<dbReference type="RefSeq" id="WP_173214522.1">
    <property type="nucleotide sequence ID" value="NZ_CP053921.1"/>
</dbReference>
<protein>
    <recommendedName>
        <fullName evidence="3">MarR family transcriptional regulator</fullName>
    </recommendedName>
</protein>
<gene>
    <name evidence="1" type="ORF">HQR01_09170</name>
</gene>